<evidence type="ECO:0000313" key="2">
    <source>
        <dbReference type="EMBL" id="KDR66785.1"/>
    </source>
</evidence>
<accession>A0A067S7F1</accession>
<dbReference type="EMBL" id="KL142420">
    <property type="protein sequence ID" value="KDR66785.1"/>
    <property type="molecule type" value="Genomic_DNA"/>
</dbReference>
<dbReference type="Proteomes" id="UP000027222">
    <property type="component" value="Unassembled WGS sequence"/>
</dbReference>
<evidence type="ECO:0000256" key="1">
    <source>
        <dbReference type="SAM" id="Phobius"/>
    </source>
</evidence>
<feature type="transmembrane region" description="Helical" evidence="1">
    <location>
        <begin position="61"/>
        <end position="82"/>
    </location>
</feature>
<gene>
    <name evidence="2" type="ORF">GALMADRAFT_161913</name>
</gene>
<dbReference type="AlphaFoldDB" id="A0A067S7F1"/>
<keyword evidence="1" id="KW-0812">Transmembrane</keyword>
<feature type="transmembrane region" description="Helical" evidence="1">
    <location>
        <begin position="148"/>
        <end position="171"/>
    </location>
</feature>
<dbReference type="HOGENOM" id="CLU_946810_0_0_1"/>
<name>A0A067S7F1_GALM3</name>
<feature type="transmembrane region" description="Helical" evidence="1">
    <location>
        <begin position="94"/>
        <end position="111"/>
    </location>
</feature>
<sequence>MALEPRFANEEVEETVVHVGNTARRLCLDFEDGFSCLQKAISSPPSARVIHPAILGLGGSPIGLCVVSVSWLAVSILGSTYLRLRGLFHHPRPPFLSMISLVIVGLGGSGIKVNVTSLLFSCWGFQRRISLLGIRATSSLPTVASRTYTARAALCVARSLYVLTFQCLLLLTLPQDCPRRLNFEDPQHARPFPRAPSLRRYHRLSNLRNSIAKLDHPFFFATLGLEVKNCPLTTMALLLCGLTMSKGRVSRTHAIYHAGIGASAKSSSNSDGDDKNLGAWEVEARSWDGGSDVG</sequence>
<protein>
    <submittedName>
        <fullName evidence="2">Uncharacterized protein</fullName>
    </submittedName>
</protein>
<keyword evidence="3" id="KW-1185">Reference proteome</keyword>
<keyword evidence="1" id="KW-0472">Membrane</keyword>
<reference evidence="3" key="1">
    <citation type="journal article" date="2014" name="Proc. Natl. Acad. Sci. U.S.A.">
        <title>Extensive sampling of basidiomycete genomes demonstrates inadequacy of the white-rot/brown-rot paradigm for wood decay fungi.</title>
        <authorList>
            <person name="Riley R."/>
            <person name="Salamov A.A."/>
            <person name="Brown D.W."/>
            <person name="Nagy L.G."/>
            <person name="Floudas D."/>
            <person name="Held B.W."/>
            <person name="Levasseur A."/>
            <person name="Lombard V."/>
            <person name="Morin E."/>
            <person name="Otillar R."/>
            <person name="Lindquist E.A."/>
            <person name="Sun H."/>
            <person name="LaButti K.M."/>
            <person name="Schmutz J."/>
            <person name="Jabbour D."/>
            <person name="Luo H."/>
            <person name="Baker S.E."/>
            <person name="Pisabarro A.G."/>
            <person name="Walton J.D."/>
            <person name="Blanchette R.A."/>
            <person name="Henrissat B."/>
            <person name="Martin F."/>
            <person name="Cullen D."/>
            <person name="Hibbett D.S."/>
            <person name="Grigoriev I.V."/>
        </authorList>
    </citation>
    <scope>NUCLEOTIDE SEQUENCE [LARGE SCALE GENOMIC DNA]</scope>
    <source>
        <strain evidence="3">CBS 339.88</strain>
    </source>
</reference>
<organism evidence="2 3">
    <name type="scientific">Galerina marginata (strain CBS 339.88)</name>
    <dbReference type="NCBI Taxonomy" id="685588"/>
    <lineage>
        <taxon>Eukaryota</taxon>
        <taxon>Fungi</taxon>
        <taxon>Dikarya</taxon>
        <taxon>Basidiomycota</taxon>
        <taxon>Agaricomycotina</taxon>
        <taxon>Agaricomycetes</taxon>
        <taxon>Agaricomycetidae</taxon>
        <taxon>Agaricales</taxon>
        <taxon>Agaricineae</taxon>
        <taxon>Strophariaceae</taxon>
        <taxon>Galerina</taxon>
    </lineage>
</organism>
<proteinExistence type="predicted"/>
<evidence type="ECO:0000313" key="3">
    <source>
        <dbReference type="Proteomes" id="UP000027222"/>
    </source>
</evidence>
<keyword evidence="1" id="KW-1133">Transmembrane helix</keyword>